<dbReference type="InterPro" id="IPR000014">
    <property type="entry name" value="PAS"/>
</dbReference>
<dbReference type="RefSeq" id="WP_346770714.1">
    <property type="nucleotide sequence ID" value="NZ_FXUI01000053.1"/>
</dbReference>
<evidence type="ECO:0000313" key="3">
    <source>
        <dbReference type="Proteomes" id="UP001157910"/>
    </source>
</evidence>
<dbReference type="PROSITE" id="PS50112">
    <property type="entry name" value="PAS"/>
    <property type="match status" value="1"/>
</dbReference>
<dbReference type="CDD" id="cd00130">
    <property type="entry name" value="PAS"/>
    <property type="match status" value="1"/>
</dbReference>
<dbReference type="EMBL" id="FXUI01000053">
    <property type="protein sequence ID" value="SMP83315.1"/>
    <property type="molecule type" value="Genomic_DNA"/>
</dbReference>
<dbReference type="Gene3D" id="3.30.450.20">
    <property type="entry name" value="PAS domain"/>
    <property type="match status" value="2"/>
</dbReference>
<dbReference type="InterPro" id="IPR035965">
    <property type="entry name" value="PAS-like_dom_sf"/>
</dbReference>
<sequence length="253" mass="27958">MVYTRRGPDEIAREVARLAPLFLRQAGGHVLTLLYPSGMVLSYNEEGERAECWPLDRVLGQPHDLFYPPDEIAAGRPGADLAAALHEGTLEREAWRVCENGAEYLARLTITALFEGDTHRGFACISRDVTDEAAVRASIETREQHLQSILATVPDAMIIIDETGAITSFSAAAQRLFGYSEAELVGRNVSCLMPQPDRDRHDEYLAHYLQTGERRIIGLGRVVVGQRRDGSTFPMQLSVGEAGEDGQRLFTGF</sequence>
<reference evidence="2 3" key="1">
    <citation type="submission" date="2017-05" db="EMBL/GenBank/DDBJ databases">
        <authorList>
            <person name="Varghese N."/>
            <person name="Submissions S."/>
        </authorList>
    </citation>
    <scope>NUCLEOTIDE SEQUENCE [LARGE SCALE GENOMIC DNA]</scope>
    <source>
        <strain evidence="2 3">SM16</strain>
    </source>
</reference>
<feature type="domain" description="PAS" evidence="1">
    <location>
        <begin position="142"/>
        <end position="212"/>
    </location>
</feature>
<accession>A0ABY1QWL0</accession>
<evidence type="ECO:0000259" key="1">
    <source>
        <dbReference type="PROSITE" id="PS50112"/>
    </source>
</evidence>
<protein>
    <submittedName>
        <fullName evidence="2">PAS domain S-box-containing protein</fullName>
    </submittedName>
</protein>
<organism evidence="2 3">
    <name type="scientific">Novosphingobium panipatense</name>
    <dbReference type="NCBI Taxonomy" id="428991"/>
    <lineage>
        <taxon>Bacteria</taxon>
        <taxon>Pseudomonadati</taxon>
        <taxon>Pseudomonadota</taxon>
        <taxon>Alphaproteobacteria</taxon>
        <taxon>Sphingomonadales</taxon>
        <taxon>Sphingomonadaceae</taxon>
        <taxon>Novosphingobium</taxon>
    </lineage>
</organism>
<dbReference type="Proteomes" id="UP001157910">
    <property type="component" value="Unassembled WGS sequence"/>
</dbReference>
<comment type="caution">
    <text evidence="2">The sequence shown here is derived from an EMBL/GenBank/DDBJ whole genome shotgun (WGS) entry which is preliminary data.</text>
</comment>
<dbReference type="InterPro" id="IPR013656">
    <property type="entry name" value="PAS_4"/>
</dbReference>
<name>A0ABY1QWL0_9SPHN</name>
<dbReference type="PANTHER" id="PTHR31600:SF2">
    <property type="entry name" value="GAMETE ENRICHED GENE 10 PROTEIN-RELATED"/>
    <property type="match status" value="1"/>
</dbReference>
<keyword evidence="3" id="KW-1185">Reference proteome</keyword>
<dbReference type="Pfam" id="PF00989">
    <property type="entry name" value="PAS"/>
    <property type="match status" value="1"/>
</dbReference>
<dbReference type="SUPFAM" id="SSF55785">
    <property type="entry name" value="PYP-like sensor domain (PAS domain)"/>
    <property type="match status" value="2"/>
</dbReference>
<dbReference type="PANTHER" id="PTHR31600">
    <property type="entry name" value="TINY MACROCYSTS PROTEIN B-RELATED"/>
    <property type="match status" value="1"/>
</dbReference>
<dbReference type="Pfam" id="PF08448">
    <property type="entry name" value="PAS_4"/>
    <property type="match status" value="1"/>
</dbReference>
<dbReference type="InterPro" id="IPR013767">
    <property type="entry name" value="PAS_fold"/>
</dbReference>
<evidence type="ECO:0000313" key="2">
    <source>
        <dbReference type="EMBL" id="SMP83315.1"/>
    </source>
</evidence>
<dbReference type="NCBIfam" id="TIGR00229">
    <property type="entry name" value="sensory_box"/>
    <property type="match status" value="1"/>
</dbReference>
<dbReference type="InterPro" id="IPR052994">
    <property type="entry name" value="Tiny_macrocysts_regulators"/>
</dbReference>
<gene>
    <name evidence="2" type="ORF">SAMN06296065_1531</name>
</gene>
<feature type="non-terminal residue" evidence="2">
    <location>
        <position position="253"/>
    </location>
</feature>
<dbReference type="SMART" id="SM00091">
    <property type="entry name" value="PAS"/>
    <property type="match status" value="1"/>
</dbReference>
<proteinExistence type="predicted"/>